<dbReference type="EMBL" id="JAQQWE010000004">
    <property type="protein sequence ID" value="KAK7956468.1"/>
    <property type="molecule type" value="Genomic_DNA"/>
</dbReference>
<dbReference type="GeneID" id="92074974"/>
<evidence type="ECO:0000256" key="1">
    <source>
        <dbReference type="SAM" id="MobiDB-lite"/>
    </source>
</evidence>
<sequence>MFPMFPTRSEGRPCPKKDRNTEEDTTQTMIGSNVNGFEYTIRISHRVAERRVRFPQFDSLPHKTPSDPALAWGRPTNQMNGDHEGSRAPSPYPGARGRTTAREADGMSSVAPSRSLSPATEGQSQGRVSFPQDLPRKTASPPGSSLVNPHTNQKHSKSSSTASSSNDRSRAPSPYPGSRRLISFPDTEERAHRTLPPLRPTNQKQSKRDGSSSSSSSPSTSRSRAPSPHPLSRAHRHQIIQQLESSRTGHWNGLRQPEASNDNKDIASSTVPSKTNVSPLHESPAEQQLVVRHPRRNSVDRG</sequence>
<evidence type="ECO:0000313" key="2">
    <source>
        <dbReference type="EMBL" id="KAK7956468.1"/>
    </source>
</evidence>
<evidence type="ECO:0000313" key="3">
    <source>
        <dbReference type="Proteomes" id="UP001391051"/>
    </source>
</evidence>
<feature type="compositionally biased region" description="Polar residues" evidence="1">
    <location>
        <begin position="141"/>
        <end position="151"/>
    </location>
</feature>
<feature type="compositionally biased region" description="Polar residues" evidence="1">
    <location>
        <begin position="239"/>
        <end position="249"/>
    </location>
</feature>
<feature type="compositionally biased region" description="Basic and acidic residues" evidence="1">
    <location>
        <begin position="9"/>
        <end position="22"/>
    </location>
</feature>
<protein>
    <submittedName>
        <fullName evidence="2">Uncharacterized protein</fullName>
    </submittedName>
</protein>
<feature type="compositionally biased region" description="Low complexity" evidence="1">
    <location>
        <begin position="211"/>
        <end position="226"/>
    </location>
</feature>
<feature type="region of interest" description="Disordered" evidence="1">
    <location>
        <begin position="1"/>
        <end position="31"/>
    </location>
</feature>
<proteinExistence type="predicted"/>
<keyword evidence="3" id="KW-1185">Reference proteome</keyword>
<organism evidence="2 3">
    <name type="scientific">Apiospora aurea</name>
    <dbReference type="NCBI Taxonomy" id="335848"/>
    <lineage>
        <taxon>Eukaryota</taxon>
        <taxon>Fungi</taxon>
        <taxon>Dikarya</taxon>
        <taxon>Ascomycota</taxon>
        <taxon>Pezizomycotina</taxon>
        <taxon>Sordariomycetes</taxon>
        <taxon>Xylariomycetidae</taxon>
        <taxon>Amphisphaeriales</taxon>
        <taxon>Apiosporaceae</taxon>
        <taxon>Apiospora</taxon>
    </lineage>
</organism>
<reference evidence="2 3" key="1">
    <citation type="submission" date="2023-01" db="EMBL/GenBank/DDBJ databases">
        <title>Analysis of 21 Apiospora genomes using comparative genomics revels a genus with tremendous synthesis potential of carbohydrate active enzymes and secondary metabolites.</title>
        <authorList>
            <person name="Sorensen T."/>
        </authorList>
    </citation>
    <scope>NUCLEOTIDE SEQUENCE [LARGE SCALE GENOMIC DNA]</scope>
    <source>
        <strain evidence="2 3">CBS 24483</strain>
    </source>
</reference>
<feature type="compositionally biased region" description="Polar residues" evidence="1">
    <location>
        <begin position="266"/>
        <end position="278"/>
    </location>
</feature>
<comment type="caution">
    <text evidence="2">The sequence shown here is derived from an EMBL/GenBank/DDBJ whole genome shotgun (WGS) entry which is preliminary data.</text>
</comment>
<feature type="compositionally biased region" description="Polar residues" evidence="1">
    <location>
        <begin position="110"/>
        <end position="127"/>
    </location>
</feature>
<gene>
    <name evidence="2" type="ORF">PG986_005690</name>
</gene>
<accession>A0ABR1QIA6</accession>
<dbReference type="RefSeq" id="XP_066701774.1">
    <property type="nucleotide sequence ID" value="XM_066841912.1"/>
</dbReference>
<name>A0ABR1QIA6_9PEZI</name>
<feature type="region of interest" description="Disordered" evidence="1">
    <location>
        <begin position="54"/>
        <end position="302"/>
    </location>
</feature>
<dbReference type="Proteomes" id="UP001391051">
    <property type="component" value="Unassembled WGS sequence"/>
</dbReference>